<evidence type="ECO:0000313" key="3">
    <source>
        <dbReference type="EMBL" id="GAA2082737.1"/>
    </source>
</evidence>
<sequence length="250" mass="26775">MSTTKKSIAALVAAVLVLSGIAAASGAFGAFGGGDESGQDTAQEAPDAQAPDVEGLPDVVAVVNDDEIARDDFVLAYENQFAQQSLQAQAEGQPIDQDALKQQTADGLVNNLLLIQEAQRRGFEATDEQVDESLETFAEQSGAGSSDAYLETLAEQGLDEDEVRSQLADQVLLDQLFADEGADEEPSEEELRELYDSVTEGQAGAEGQELPPFDELRDQLAEQVSSQRESEIAQSLIQQLREDAQIQVNL</sequence>
<evidence type="ECO:0000256" key="2">
    <source>
        <dbReference type="SAM" id="SignalP"/>
    </source>
</evidence>
<dbReference type="InterPro" id="IPR050245">
    <property type="entry name" value="PrsA_foldase"/>
</dbReference>
<dbReference type="RefSeq" id="WP_344329121.1">
    <property type="nucleotide sequence ID" value="NZ_BAAAPY010000009.1"/>
</dbReference>
<dbReference type="EMBL" id="BAAAPY010000009">
    <property type="protein sequence ID" value="GAA2082737.1"/>
    <property type="molecule type" value="Genomic_DNA"/>
</dbReference>
<dbReference type="PANTHER" id="PTHR47245">
    <property type="entry name" value="PEPTIDYLPROLYL ISOMERASE"/>
    <property type="match status" value="1"/>
</dbReference>
<dbReference type="SUPFAM" id="SSF109998">
    <property type="entry name" value="Triger factor/SurA peptide-binding domain-like"/>
    <property type="match status" value="1"/>
</dbReference>
<dbReference type="PANTHER" id="PTHR47245:SF2">
    <property type="entry name" value="PEPTIDYL-PROLYL CIS-TRANS ISOMERASE HP_0175-RELATED"/>
    <property type="match status" value="1"/>
</dbReference>
<evidence type="ECO:0000313" key="4">
    <source>
        <dbReference type="Proteomes" id="UP001501480"/>
    </source>
</evidence>
<organism evidence="3 4">
    <name type="scientific">Aeromicrobium halocynthiae</name>
    <dbReference type="NCBI Taxonomy" id="560557"/>
    <lineage>
        <taxon>Bacteria</taxon>
        <taxon>Bacillati</taxon>
        <taxon>Actinomycetota</taxon>
        <taxon>Actinomycetes</taxon>
        <taxon>Propionibacteriales</taxon>
        <taxon>Nocardioidaceae</taxon>
        <taxon>Aeromicrobium</taxon>
    </lineage>
</organism>
<gene>
    <name evidence="3" type="ORF">GCM10009821_24610</name>
</gene>
<dbReference type="Gene3D" id="1.10.4030.10">
    <property type="entry name" value="Porin chaperone SurA, peptide-binding domain"/>
    <property type="match status" value="1"/>
</dbReference>
<evidence type="ECO:0008006" key="5">
    <source>
        <dbReference type="Google" id="ProtNLM"/>
    </source>
</evidence>
<evidence type="ECO:0000256" key="1">
    <source>
        <dbReference type="SAM" id="MobiDB-lite"/>
    </source>
</evidence>
<keyword evidence="2" id="KW-0732">Signal</keyword>
<accession>A0ABN2W5U9</accession>
<name>A0ABN2W5U9_9ACTN</name>
<feature type="chain" id="PRO_5045943210" description="Peptidylprolyl isomerase" evidence="2">
    <location>
        <begin position="25"/>
        <end position="250"/>
    </location>
</feature>
<feature type="region of interest" description="Disordered" evidence="1">
    <location>
        <begin position="34"/>
        <end position="54"/>
    </location>
</feature>
<reference evidence="4" key="1">
    <citation type="journal article" date="2019" name="Int. J. Syst. Evol. Microbiol.">
        <title>The Global Catalogue of Microorganisms (GCM) 10K type strain sequencing project: providing services to taxonomists for standard genome sequencing and annotation.</title>
        <authorList>
            <consortium name="The Broad Institute Genomics Platform"/>
            <consortium name="The Broad Institute Genome Sequencing Center for Infectious Disease"/>
            <person name="Wu L."/>
            <person name="Ma J."/>
        </authorList>
    </citation>
    <scope>NUCLEOTIDE SEQUENCE [LARGE SCALE GENOMIC DNA]</scope>
    <source>
        <strain evidence="4">JCM 15749</strain>
    </source>
</reference>
<dbReference type="Pfam" id="PF13624">
    <property type="entry name" value="SurA_N_3"/>
    <property type="match status" value="1"/>
</dbReference>
<protein>
    <recommendedName>
        <fullName evidence="5">Peptidylprolyl isomerase</fullName>
    </recommendedName>
</protein>
<feature type="signal peptide" evidence="2">
    <location>
        <begin position="1"/>
        <end position="24"/>
    </location>
</feature>
<dbReference type="Proteomes" id="UP001501480">
    <property type="component" value="Unassembled WGS sequence"/>
</dbReference>
<proteinExistence type="predicted"/>
<dbReference type="InterPro" id="IPR027304">
    <property type="entry name" value="Trigger_fact/SurA_dom_sf"/>
</dbReference>
<keyword evidence="4" id="KW-1185">Reference proteome</keyword>
<comment type="caution">
    <text evidence="3">The sequence shown here is derived from an EMBL/GenBank/DDBJ whole genome shotgun (WGS) entry which is preliminary data.</text>
</comment>